<dbReference type="GO" id="GO:0008718">
    <property type="term" value="F:D-amino-acid dehydrogenase activity"/>
    <property type="evidence" value="ECO:0007669"/>
    <property type="project" value="TreeGrafter"/>
</dbReference>
<dbReference type="EMBL" id="CP022421">
    <property type="protein sequence ID" value="ASM75627.1"/>
    <property type="molecule type" value="Genomic_DNA"/>
</dbReference>
<dbReference type="GO" id="GO:0005737">
    <property type="term" value="C:cytoplasm"/>
    <property type="evidence" value="ECO:0007669"/>
    <property type="project" value="TreeGrafter"/>
</dbReference>
<evidence type="ECO:0000256" key="2">
    <source>
        <dbReference type="ARBA" id="ARBA00023002"/>
    </source>
</evidence>
<geneLocation type="plasmid" evidence="4 5">
    <name>pSMR1-6</name>
</geneLocation>
<dbReference type="SUPFAM" id="SSF51905">
    <property type="entry name" value="FAD/NAD(P)-binding domain"/>
    <property type="match status" value="1"/>
</dbReference>
<comment type="similarity">
    <text evidence="1">Belongs to the DadA oxidoreductase family.</text>
</comment>
<name>A0A221K9T6_9RHOB</name>
<dbReference type="KEGG" id="spse:SULPSESMR1_03584"/>
<dbReference type="AlphaFoldDB" id="A0A221K9T6"/>
<dbReference type="Gene3D" id="3.50.50.60">
    <property type="entry name" value="FAD/NAD(P)-binding domain"/>
    <property type="match status" value="2"/>
</dbReference>
<feature type="domain" description="FAD dependent oxidoreductase" evidence="3">
    <location>
        <begin position="7"/>
        <end position="400"/>
    </location>
</feature>
<evidence type="ECO:0000256" key="1">
    <source>
        <dbReference type="ARBA" id="ARBA00009410"/>
    </source>
</evidence>
<protein>
    <submittedName>
        <fullName evidence="4">D-amino acid dehydrogenase 1</fullName>
        <ecNumber evidence="4">1.4.99.-</ecNumber>
    </submittedName>
</protein>
<dbReference type="PANTHER" id="PTHR13847:SF280">
    <property type="entry name" value="D-AMINO ACID DEHYDROGENASE"/>
    <property type="match status" value="1"/>
</dbReference>
<organism evidence="4 5">
    <name type="scientific">Pseudosulfitobacter pseudonitzschiae</name>
    <dbReference type="NCBI Taxonomy" id="1402135"/>
    <lineage>
        <taxon>Bacteria</taxon>
        <taxon>Pseudomonadati</taxon>
        <taxon>Pseudomonadota</taxon>
        <taxon>Alphaproteobacteria</taxon>
        <taxon>Rhodobacterales</taxon>
        <taxon>Roseobacteraceae</taxon>
        <taxon>Pseudosulfitobacter</taxon>
    </lineage>
</organism>
<accession>A0A221K9T6</accession>
<dbReference type="Proteomes" id="UP000199754">
    <property type="component" value="Plasmid pSMR1-6"/>
</dbReference>
<dbReference type="InterPro" id="IPR036188">
    <property type="entry name" value="FAD/NAD-bd_sf"/>
</dbReference>
<dbReference type="GO" id="GO:0055130">
    <property type="term" value="P:D-alanine catabolic process"/>
    <property type="evidence" value="ECO:0007669"/>
    <property type="project" value="TreeGrafter"/>
</dbReference>
<dbReference type="Pfam" id="PF01266">
    <property type="entry name" value="DAO"/>
    <property type="match status" value="1"/>
</dbReference>
<dbReference type="Gene3D" id="3.30.9.10">
    <property type="entry name" value="D-Amino Acid Oxidase, subunit A, domain 2"/>
    <property type="match status" value="1"/>
</dbReference>
<dbReference type="RefSeq" id="WP_089423575.1">
    <property type="nucleotide sequence ID" value="NZ_CP022421.1"/>
</dbReference>
<proteinExistence type="inferred from homology"/>
<evidence type="ECO:0000259" key="3">
    <source>
        <dbReference type="Pfam" id="PF01266"/>
    </source>
</evidence>
<reference evidence="4 5" key="1">
    <citation type="submission" date="2017-07" db="EMBL/GenBank/DDBJ databases">
        <title>Genome Sequence of Sulfitobacter pseudonitzschiae Strain SMR1 Isolated from a culture of the Diatom Skeletonema marinoi.</title>
        <authorList>
            <person name="Topel M."/>
            <person name="Pinder M.I.M."/>
            <person name="Johansson O.N."/>
            <person name="Kourtchenko O."/>
            <person name="Godhe A."/>
            <person name="Clarke A.K."/>
        </authorList>
    </citation>
    <scope>NUCLEOTIDE SEQUENCE [LARGE SCALE GENOMIC DNA]</scope>
    <source>
        <strain evidence="4 5">SMR1</strain>
        <plasmid evidence="4 5">pSMR1-6</plasmid>
    </source>
</reference>
<dbReference type="GO" id="GO:0005886">
    <property type="term" value="C:plasma membrane"/>
    <property type="evidence" value="ECO:0007669"/>
    <property type="project" value="TreeGrafter"/>
</dbReference>
<dbReference type="EC" id="1.4.99.-" evidence="4"/>
<keyword evidence="5" id="KW-1185">Reference proteome</keyword>
<dbReference type="PANTHER" id="PTHR13847">
    <property type="entry name" value="SARCOSINE DEHYDROGENASE-RELATED"/>
    <property type="match status" value="1"/>
</dbReference>
<sequence>MGGMRTAVIVGAGVVGVTTAEALVERGFQVTVVEAMPRAAEGASMANAAQLCAPFALALGSPGFLNALPRNLLDLSSGVSLSLATAVANVPWSVRFLFECRSARAKANSEALLALAYQSAAALDQLLERHPLEFDRRTSGKLWLAPNVEAFRQAGAELELRHSAGFEVEALSRNECLSVEPRLTDAGYPFAGGIFAPASAVGDCRAFTIGLAERLEKAGVAFRFGTRVDQIEVSDARAVGVRVGEDLVAADIVVLANGLDAPRLAPRFRGRQPIAPLRGYSATLPLGSGAPTVSLTDPKRAVALCRLGNRMRITGSGEFAGPGRPSRQKIKRILDVARRWFPDAADFDATDQQEWCGVRPTTPNSLPMIGPAGPEGLYINAGHGTFGWTLAAGSAERLASML</sequence>
<keyword evidence="2 4" id="KW-0560">Oxidoreductase</keyword>
<keyword evidence="4" id="KW-0614">Plasmid</keyword>
<dbReference type="SUPFAM" id="SSF54373">
    <property type="entry name" value="FAD-linked reductases, C-terminal domain"/>
    <property type="match status" value="1"/>
</dbReference>
<evidence type="ECO:0000313" key="5">
    <source>
        <dbReference type="Proteomes" id="UP000199754"/>
    </source>
</evidence>
<gene>
    <name evidence="4" type="primary">dadA1</name>
    <name evidence="4" type="ORF">SULPSESMR1_03584</name>
</gene>
<evidence type="ECO:0000313" key="4">
    <source>
        <dbReference type="EMBL" id="ASM75627.1"/>
    </source>
</evidence>
<dbReference type="InterPro" id="IPR006076">
    <property type="entry name" value="FAD-dep_OxRdtase"/>
</dbReference>